<feature type="non-terminal residue" evidence="1">
    <location>
        <position position="76"/>
    </location>
</feature>
<gene>
    <name evidence="1" type="ORF">METZ01_LOCUS452081</name>
</gene>
<protein>
    <submittedName>
        <fullName evidence="1">Uncharacterized protein</fullName>
    </submittedName>
</protein>
<accession>A0A382ZUN5</accession>
<proteinExistence type="predicted"/>
<dbReference type="EMBL" id="UINC01186818">
    <property type="protein sequence ID" value="SVD99227.1"/>
    <property type="molecule type" value="Genomic_DNA"/>
</dbReference>
<evidence type="ECO:0000313" key="1">
    <source>
        <dbReference type="EMBL" id="SVD99227.1"/>
    </source>
</evidence>
<sequence length="76" mass="8640">MYRIAQLILMSSIALAQFDWEENGIAVRQGNHIEWLRTADIGNQGEIIFAWSDTRDGGRDVYAKKIDVSGQELWGN</sequence>
<dbReference type="AlphaFoldDB" id="A0A382ZUN5"/>
<reference evidence="1" key="1">
    <citation type="submission" date="2018-05" db="EMBL/GenBank/DDBJ databases">
        <authorList>
            <person name="Lanie J.A."/>
            <person name="Ng W.-L."/>
            <person name="Kazmierczak K.M."/>
            <person name="Andrzejewski T.M."/>
            <person name="Davidsen T.M."/>
            <person name="Wayne K.J."/>
            <person name="Tettelin H."/>
            <person name="Glass J.I."/>
            <person name="Rusch D."/>
            <person name="Podicherti R."/>
            <person name="Tsui H.-C.T."/>
            <person name="Winkler M.E."/>
        </authorList>
    </citation>
    <scope>NUCLEOTIDE SEQUENCE</scope>
</reference>
<organism evidence="1">
    <name type="scientific">marine metagenome</name>
    <dbReference type="NCBI Taxonomy" id="408172"/>
    <lineage>
        <taxon>unclassified sequences</taxon>
        <taxon>metagenomes</taxon>
        <taxon>ecological metagenomes</taxon>
    </lineage>
</organism>
<name>A0A382ZUN5_9ZZZZ</name>